<evidence type="ECO:0000256" key="5">
    <source>
        <dbReference type="ARBA" id="ARBA00022799"/>
    </source>
</evidence>
<dbReference type="EMBL" id="MK605594">
    <property type="protein sequence ID" value="QCW07587.1"/>
    <property type="molecule type" value="mRNA"/>
</dbReference>
<evidence type="ECO:0000256" key="15">
    <source>
        <dbReference type="ARBA" id="ARBA00023401"/>
    </source>
</evidence>
<dbReference type="Gene3D" id="3.40.366.10">
    <property type="entry name" value="Malonyl-Coenzyme A Acyl Carrier Protein, domain 2"/>
    <property type="match status" value="1"/>
</dbReference>
<evidence type="ECO:0000256" key="4">
    <source>
        <dbReference type="ARBA" id="ARBA00022679"/>
    </source>
</evidence>
<evidence type="ECO:0000256" key="47">
    <source>
        <dbReference type="ARBA" id="ARBA00049533"/>
    </source>
</evidence>
<comment type="catalytic activity">
    <reaction evidence="8">
        <text>(3R)-hydroxyoctanoyl-[ACP] = (2E)-octenoyl-[ACP] + H2O</text>
        <dbReference type="Rhea" id="RHEA:41844"/>
        <dbReference type="Rhea" id="RHEA-COMP:9634"/>
        <dbReference type="Rhea" id="RHEA-COMP:9635"/>
        <dbReference type="ChEBI" id="CHEBI:15377"/>
        <dbReference type="ChEBI" id="CHEBI:78461"/>
        <dbReference type="ChEBI" id="CHEBI:78462"/>
    </reaction>
    <physiologicalReaction direction="left-to-right" evidence="8">
        <dbReference type="Rhea" id="RHEA:41845"/>
    </physiologicalReaction>
</comment>
<dbReference type="GO" id="GO:0016297">
    <property type="term" value="F:fatty acyl-[ACP] hydrolase activity"/>
    <property type="evidence" value="ECO:0007669"/>
    <property type="project" value="UniProtKB-EC"/>
</dbReference>
<evidence type="ECO:0000256" key="34">
    <source>
        <dbReference type="ARBA" id="ARBA00048571"/>
    </source>
</evidence>
<evidence type="ECO:0000256" key="2">
    <source>
        <dbReference type="ARBA" id="ARBA00022450"/>
    </source>
</evidence>
<dbReference type="SMART" id="SM00825">
    <property type="entry name" value="PKS_KS"/>
    <property type="match status" value="1"/>
</dbReference>
<comment type="catalytic activity">
    <reaction evidence="35">
        <text>a 2,3-saturated acyl-[ACP] + NADP(+) = a (2E)-enoyl-[ACP] + NADPH + H(+)</text>
        <dbReference type="Rhea" id="RHEA:22564"/>
        <dbReference type="Rhea" id="RHEA-COMP:9925"/>
        <dbReference type="Rhea" id="RHEA-COMP:9926"/>
        <dbReference type="ChEBI" id="CHEBI:15378"/>
        <dbReference type="ChEBI" id="CHEBI:57783"/>
        <dbReference type="ChEBI" id="CHEBI:58349"/>
        <dbReference type="ChEBI" id="CHEBI:78784"/>
        <dbReference type="ChEBI" id="CHEBI:78785"/>
        <dbReference type="EC" id="1.3.1.39"/>
    </reaction>
    <physiologicalReaction direction="right-to-left" evidence="35">
        <dbReference type="Rhea" id="RHEA:22566"/>
    </physiologicalReaction>
</comment>
<dbReference type="InterPro" id="IPR001227">
    <property type="entry name" value="Ac_transferase_dom_sf"/>
</dbReference>
<dbReference type="SMART" id="SM00827">
    <property type="entry name" value="PKS_AT"/>
    <property type="match status" value="1"/>
</dbReference>
<comment type="catalytic activity">
    <reaction evidence="38">
        <text>3-oxotetradecanoyl-[ACP] + NADPH + H(+) = (3R)-hydroxytetradecanoyl-[ACP] + NADP(+)</text>
        <dbReference type="Rhea" id="RHEA:41888"/>
        <dbReference type="Rhea" id="RHEA-COMP:9645"/>
        <dbReference type="Rhea" id="RHEA-COMP:9646"/>
        <dbReference type="ChEBI" id="CHEBI:15378"/>
        <dbReference type="ChEBI" id="CHEBI:57783"/>
        <dbReference type="ChEBI" id="CHEBI:58349"/>
        <dbReference type="ChEBI" id="CHEBI:78473"/>
        <dbReference type="ChEBI" id="CHEBI:78474"/>
    </reaction>
    <physiologicalReaction direction="left-to-right" evidence="38">
        <dbReference type="Rhea" id="RHEA:41889"/>
    </physiologicalReaction>
</comment>
<evidence type="ECO:0000259" key="51">
    <source>
        <dbReference type="PROSITE" id="PS52004"/>
    </source>
</evidence>
<evidence type="ECO:0000256" key="25">
    <source>
        <dbReference type="ARBA" id="ARBA00047810"/>
    </source>
</evidence>
<comment type="catalytic activity">
    <reaction evidence="41">
        <text>(2E)-tetradecenoyl-[ACP] + NADPH + H(+) = tetradecanoyl-[ACP] + NADP(+)</text>
        <dbReference type="Rhea" id="RHEA:41896"/>
        <dbReference type="Rhea" id="RHEA-COMP:9647"/>
        <dbReference type="Rhea" id="RHEA-COMP:9648"/>
        <dbReference type="ChEBI" id="CHEBI:15378"/>
        <dbReference type="ChEBI" id="CHEBI:57783"/>
        <dbReference type="ChEBI" id="CHEBI:58349"/>
        <dbReference type="ChEBI" id="CHEBI:78475"/>
        <dbReference type="ChEBI" id="CHEBI:78477"/>
    </reaction>
    <physiologicalReaction direction="left-to-right" evidence="41">
        <dbReference type="Rhea" id="RHEA:41897"/>
    </physiologicalReaction>
</comment>
<evidence type="ECO:0000256" key="11">
    <source>
        <dbReference type="ARBA" id="ARBA00023388"/>
    </source>
</evidence>
<proteinExistence type="evidence at transcript level"/>
<comment type="catalytic activity">
    <reaction evidence="46">
        <text>(2E)-decenoyl-[ACP] + NADPH + H(+) = decanoyl-[ACP] + NADP(+)</text>
        <dbReference type="Rhea" id="RHEA:41864"/>
        <dbReference type="Rhea" id="RHEA-COMP:9639"/>
        <dbReference type="Rhea" id="RHEA-COMP:9640"/>
        <dbReference type="ChEBI" id="CHEBI:15378"/>
        <dbReference type="ChEBI" id="CHEBI:57783"/>
        <dbReference type="ChEBI" id="CHEBI:58349"/>
        <dbReference type="ChEBI" id="CHEBI:78467"/>
        <dbReference type="ChEBI" id="CHEBI:78468"/>
    </reaction>
    <physiologicalReaction direction="left-to-right" evidence="46">
        <dbReference type="Rhea" id="RHEA:41865"/>
    </physiologicalReaction>
</comment>
<comment type="catalytic activity">
    <reaction evidence="42">
        <text>3-oxododecanoyl-[ACP] + NADPH + H(+) = (3R)-hydroxydodecanoyl-[ACP] + NADP(+)</text>
        <dbReference type="Rhea" id="RHEA:41872"/>
        <dbReference type="Rhea" id="RHEA-COMP:9641"/>
        <dbReference type="Rhea" id="RHEA-COMP:9642"/>
        <dbReference type="ChEBI" id="CHEBI:15378"/>
        <dbReference type="ChEBI" id="CHEBI:57783"/>
        <dbReference type="ChEBI" id="CHEBI:58349"/>
        <dbReference type="ChEBI" id="CHEBI:78469"/>
        <dbReference type="ChEBI" id="CHEBI:78470"/>
    </reaction>
    <physiologicalReaction direction="left-to-right" evidence="42">
        <dbReference type="Rhea" id="RHEA:41873"/>
    </physiologicalReaction>
</comment>
<dbReference type="InterPro" id="IPR050091">
    <property type="entry name" value="PKS_NRPS_Biosynth_Enz"/>
</dbReference>
<evidence type="ECO:0000259" key="52">
    <source>
        <dbReference type="PROSITE" id="PS52019"/>
    </source>
</evidence>
<comment type="catalytic activity">
    <reaction evidence="28">
        <text>acetyl-[ACP] + malonyl-[ACP] + H(+) = 3-oxobutanoyl-[ACP] + holo-[ACP] + CO2</text>
        <dbReference type="Rhea" id="RHEA:41800"/>
        <dbReference type="Rhea" id="RHEA-COMP:9621"/>
        <dbReference type="Rhea" id="RHEA-COMP:9623"/>
        <dbReference type="Rhea" id="RHEA-COMP:9625"/>
        <dbReference type="Rhea" id="RHEA-COMP:9685"/>
        <dbReference type="ChEBI" id="CHEBI:15378"/>
        <dbReference type="ChEBI" id="CHEBI:16526"/>
        <dbReference type="ChEBI" id="CHEBI:64479"/>
        <dbReference type="ChEBI" id="CHEBI:78446"/>
        <dbReference type="ChEBI" id="CHEBI:78449"/>
        <dbReference type="ChEBI" id="CHEBI:78450"/>
    </reaction>
    <physiologicalReaction direction="left-to-right" evidence="28">
        <dbReference type="Rhea" id="RHEA:41801"/>
    </physiologicalReaction>
</comment>
<dbReference type="InterPro" id="IPR014030">
    <property type="entry name" value="Ketoacyl_synth_N"/>
</dbReference>
<comment type="catalytic activity">
    <reaction evidence="47">
        <text>octanoyl-[ACP] + malonyl-[ACP] + H(+) = 3-oxodecanoyl-[ACP] + holo-[ACP] + CO2</text>
        <dbReference type="Rhea" id="RHEA:41852"/>
        <dbReference type="Rhea" id="RHEA-COMP:9623"/>
        <dbReference type="Rhea" id="RHEA-COMP:9636"/>
        <dbReference type="Rhea" id="RHEA-COMP:9637"/>
        <dbReference type="Rhea" id="RHEA-COMP:9685"/>
        <dbReference type="ChEBI" id="CHEBI:15378"/>
        <dbReference type="ChEBI" id="CHEBI:16526"/>
        <dbReference type="ChEBI" id="CHEBI:64479"/>
        <dbReference type="ChEBI" id="CHEBI:78449"/>
        <dbReference type="ChEBI" id="CHEBI:78463"/>
        <dbReference type="ChEBI" id="CHEBI:78464"/>
    </reaction>
    <physiologicalReaction direction="left-to-right" evidence="47">
        <dbReference type="Rhea" id="RHEA:41853"/>
    </physiologicalReaction>
</comment>
<evidence type="ECO:0000256" key="28">
    <source>
        <dbReference type="ARBA" id="ARBA00047961"/>
    </source>
</evidence>
<dbReference type="Pfam" id="PF02801">
    <property type="entry name" value="Ketoacyl-synt_C"/>
    <property type="match status" value="1"/>
</dbReference>
<keyword evidence="5" id="KW-0702">S-nitrosylation</keyword>
<dbReference type="GO" id="GO:0004315">
    <property type="term" value="F:3-oxoacyl-[acyl-carrier-protein] synthase activity"/>
    <property type="evidence" value="ECO:0007669"/>
    <property type="project" value="UniProtKB-EC"/>
</dbReference>
<evidence type="ECO:0000256" key="8">
    <source>
        <dbReference type="ARBA" id="ARBA00023332"/>
    </source>
</evidence>
<dbReference type="SUPFAM" id="SSF50129">
    <property type="entry name" value="GroES-like"/>
    <property type="match status" value="1"/>
</dbReference>
<evidence type="ECO:0000256" key="40">
    <source>
        <dbReference type="ARBA" id="ARBA00049109"/>
    </source>
</evidence>
<dbReference type="CDD" id="cd08954">
    <property type="entry name" value="KR_1_FAS_SDR_x"/>
    <property type="match status" value="1"/>
</dbReference>
<keyword evidence="7" id="KW-0007">Acetylation</keyword>
<dbReference type="GO" id="GO:0004312">
    <property type="term" value="F:fatty acid synthase activity"/>
    <property type="evidence" value="ECO:0007669"/>
    <property type="project" value="TreeGrafter"/>
</dbReference>
<feature type="domain" description="Ketosynthase family 3 (KS3)" evidence="51">
    <location>
        <begin position="15"/>
        <end position="420"/>
    </location>
</feature>
<evidence type="ECO:0000256" key="1">
    <source>
        <dbReference type="ARBA" id="ARBA00005189"/>
    </source>
</evidence>
<evidence type="ECO:0000256" key="48">
    <source>
        <dbReference type="PROSITE-ProRule" id="PRU01363"/>
    </source>
</evidence>
<dbReference type="InterPro" id="IPR013968">
    <property type="entry name" value="PKS_KR"/>
</dbReference>
<comment type="catalytic activity">
    <reaction evidence="14">
        <text>(3R)-hydroxyoctadecanoyl-[ACP] = (2E)-octadecenoyl-[ACP] + H2O</text>
        <dbReference type="Rhea" id="RHEA:41924"/>
        <dbReference type="Rhea" id="RHEA-COMP:9654"/>
        <dbReference type="Rhea" id="RHEA-COMP:9655"/>
        <dbReference type="ChEBI" id="CHEBI:15377"/>
        <dbReference type="ChEBI" id="CHEBI:78488"/>
        <dbReference type="ChEBI" id="CHEBI:78489"/>
    </reaction>
    <physiologicalReaction direction="left-to-right" evidence="14">
        <dbReference type="Rhea" id="RHEA:41925"/>
    </physiologicalReaction>
</comment>
<dbReference type="Pfam" id="PF00975">
    <property type="entry name" value="Thioesterase"/>
    <property type="match status" value="1"/>
</dbReference>
<comment type="catalytic activity">
    <reaction evidence="9">
        <text>(3R)-hydroxydodecanoyl-[ACP] = (2E)-dodecenoyl-[ACP] + H2O</text>
        <dbReference type="Rhea" id="RHEA:41876"/>
        <dbReference type="Rhea" id="RHEA-COMP:9642"/>
        <dbReference type="Rhea" id="RHEA-COMP:9643"/>
        <dbReference type="ChEBI" id="CHEBI:15377"/>
        <dbReference type="ChEBI" id="CHEBI:78470"/>
        <dbReference type="ChEBI" id="CHEBI:78472"/>
    </reaction>
    <physiologicalReaction direction="left-to-right" evidence="9">
        <dbReference type="Rhea" id="RHEA:41877"/>
    </physiologicalReaction>
</comment>
<dbReference type="SUPFAM" id="SSF51735">
    <property type="entry name" value="NAD(P)-binding Rossmann-fold domains"/>
    <property type="match status" value="2"/>
</dbReference>
<feature type="active site" description="Proton donor; for dehydratase activity" evidence="48">
    <location>
        <position position="1045"/>
    </location>
</feature>
<comment type="catalytic activity">
    <reaction evidence="34">
        <text>3-oxohexanoyl-[ACP] + NADPH + H(+) = (3R)-hydroxyhexanoyl-[ACP] + NADP(+)</text>
        <dbReference type="Rhea" id="RHEA:41824"/>
        <dbReference type="Rhea" id="RHEA-COMP:9629"/>
        <dbReference type="Rhea" id="RHEA-COMP:9630"/>
        <dbReference type="ChEBI" id="CHEBI:15378"/>
        <dbReference type="ChEBI" id="CHEBI:57783"/>
        <dbReference type="ChEBI" id="CHEBI:58349"/>
        <dbReference type="ChEBI" id="CHEBI:78456"/>
        <dbReference type="ChEBI" id="CHEBI:78457"/>
    </reaction>
    <physiologicalReaction direction="left-to-right" evidence="34">
        <dbReference type="Rhea" id="RHEA:41825"/>
    </physiologicalReaction>
</comment>
<evidence type="ECO:0000256" key="38">
    <source>
        <dbReference type="ARBA" id="ARBA00048935"/>
    </source>
</evidence>
<dbReference type="Gene3D" id="1.10.1200.10">
    <property type="entry name" value="ACP-like"/>
    <property type="match status" value="1"/>
</dbReference>
<dbReference type="Pfam" id="PF13602">
    <property type="entry name" value="ADH_zinc_N_2"/>
    <property type="match status" value="1"/>
</dbReference>
<comment type="catalytic activity">
    <reaction evidence="22">
        <text>tetradecanoyl-[ACP] + malonyl-[ACP] + H(+) = 3-oxohexadecanoyl-[ACP] + holo-[ACP] + CO2</text>
        <dbReference type="Rhea" id="RHEA:41900"/>
        <dbReference type="Rhea" id="RHEA-COMP:9623"/>
        <dbReference type="Rhea" id="RHEA-COMP:9648"/>
        <dbReference type="Rhea" id="RHEA-COMP:9649"/>
        <dbReference type="Rhea" id="RHEA-COMP:9685"/>
        <dbReference type="ChEBI" id="CHEBI:15378"/>
        <dbReference type="ChEBI" id="CHEBI:16526"/>
        <dbReference type="ChEBI" id="CHEBI:64479"/>
        <dbReference type="ChEBI" id="CHEBI:78449"/>
        <dbReference type="ChEBI" id="CHEBI:78477"/>
        <dbReference type="ChEBI" id="CHEBI:78478"/>
    </reaction>
    <physiologicalReaction direction="left-to-right" evidence="22">
        <dbReference type="Rhea" id="RHEA:41901"/>
    </physiologicalReaction>
</comment>
<dbReference type="Pfam" id="PF16197">
    <property type="entry name" value="KAsynt_C_assoc"/>
    <property type="match status" value="1"/>
</dbReference>
<dbReference type="InterPro" id="IPR049900">
    <property type="entry name" value="PKS_mFAS_DH"/>
</dbReference>
<dbReference type="GO" id="GO:0019171">
    <property type="term" value="F:(3R)-hydroxyacyl-[acyl-carrier-protein] dehydratase activity"/>
    <property type="evidence" value="ECO:0007669"/>
    <property type="project" value="UniProtKB-EC"/>
</dbReference>
<evidence type="ECO:0000256" key="18">
    <source>
        <dbReference type="ARBA" id="ARBA00047300"/>
    </source>
</evidence>
<comment type="catalytic activity">
    <reaction evidence="10">
        <text>(3R)-hydroxyhexanoyl-[ACP] = (2E)-hexenoyl-[ACP] + H2O</text>
        <dbReference type="Rhea" id="RHEA:41828"/>
        <dbReference type="Rhea" id="RHEA-COMP:9630"/>
        <dbReference type="Rhea" id="RHEA-COMP:9631"/>
        <dbReference type="ChEBI" id="CHEBI:15377"/>
        <dbReference type="ChEBI" id="CHEBI:78457"/>
        <dbReference type="ChEBI" id="CHEBI:78458"/>
    </reaction>
    <physiologicalReaction direction="left-to-right" evidence="10">
        <dbReference type="Rhea" id="RHEA:41829"/>
    </physiologicalReaction>
</comment>
<reference evidence="53" key="2">
    <citation type="submission" date="2019-03" db="EMBL/GenBank/DDBJ databases">
        <authorList>
            <person name="Pei X.-J."/>
        </authorList>
    </citation>
    <scope>NUCLEOTIDE SEQUENCE</scope>
</reference>
<comment type="catalytic activity">
    <reaction evidence="36">
        <text>holo-[ACP] + acetyl-CoA = acetyl-[ACP] + CoA</text>
        <dbReference type="Rhea" id="RHEA:41788"/>
        <dbReference type="Rhea" id="RHEA-COMP:9621"/>
        <dbReference type="Rhea" id="RHEA-COMP:9685"/>
        <dbReference type="ChEBI" id="CHEBI:57287"/>
        <dbReference type="ChEBI" id="CHEBI:57288"/>
        <dbReference type="ChEBI" id="CHEBI:64479"/>
        <dbReference type="ChEBI" id="CHEBI:78446"/>
        <dbReference type="EC" id="2.3.1.38"/>
    </reaction>
    <physiologicalReaction direction="left-to-right" evidence="36">
        <dbReference type="Rhea" id="RHEA:41789"/>
    </physiologicalReaction>
</comment>
<dbReference type="InterPro" id="IPR016035">
    <property type="entry name" value="Acyl_Trfase/lysoPLipase"/>
</dbReference>
<evidence type="ECO:0000256" key="14">
    <source>
        <dbReference type="ARBA" id="ARBA00023399"/>
    </source>
</evidence>
<feature type="region of interest" description="Disordered" evidence="49">
    <location>
        <begin position="2077"/>
        <end position="2122"/>
    </location>
</feature>
<evidence type="ECO:0000256" key="20">
    <source>
        <dbReference type="ARBA" id="ARBA00047400"/>
    </source>
</evidence>
<dbReference type="FunFam" id="3.40.50.720:FF:000209">
    <property type="entry name" value="Polyketide synthase Pks12"/>
    <property type="match status" value="1"/>
</dbReference>
<evidence type="ECO:0000256" key="7">
    <source>
        <dbReference type="ARBA" id="ARBA00022990"/>
    </source>
</evidence>
<evidence type="ECO:0000256" key="29">
    <source>
        <dbReference type="ARBA" id="ARBA00048051"/>
    </source>
</evidence>
<dbReference type="Pfam" id="PF00698">
    <property type="entry name" value="Acyl_transf_1"/>
    <property type="match status" value="1"/>
</dbReference>
<comment type="catalytic activity">
    <reaction evidence="23">
        <text>(2E)-butenoyl-[ACP] + NADPH + H(+) = butanoyl-[ACP] + NADP(+)</text>
        <dbReference type="Rhea" id="RHEA:41812"/>
        <dbReference type="Rhea" id="RHEA-COMP:9627"/>
        <dbReference type="Rhea" id="RHEA-COMP:9628"/>
        <dbReference type="ChEBI" id="CHEBI:15378"/>
        <dbReference type="ChEBI" id="CHEBI:57783"/>
        <dbReference type="ChEBI" id="CHEBI:58349"/>
        <dbReference type="ChEBI" id="CHEBI:78453"/>
        <dbReference type="ChEBI" id="CHEBI:78454"/>
    </reaction>
    <physiologicalReaction direction="left-to-right" evidence="23">
        <dbReference type="Rhea" id="RHEA:41813"/>
    </physiologicalReaction>
</comment>
<comment type="catalytic activity">
    <reaction evidence="44">
        <text>3-oxooctanoyl-[ACP] + NADPH + H(+) = (3R)-hydroxyoctanoyl-[ACP] + NADP(+)</text>
        <dbReference type="Rhea" id="RHEA:41840"/>
        <dbReference type="Rhea" id="RHEA-COMP:9633"/>
        <dbReference type="Rhea" id="RHEA-COMP:9634"/>
        <dbReference type="ChEBI" id="CHEBI:15378"/>
        <dbReference type="ChEBI" id="CHEBI:57783"/>
        <dbReference type="ChEBI" id="CHEBI:58349"/>
        <dbReference type="ChEBI" id="CHEBI:78460"/>
        <dbReference type="ChEBI" id="CHEBI:78461"/>
    </reaction>
    <physiologicalReaction direction="left-to-right" evidence="44">
        <dbReference type="Rhea" id="RHEA:41841"/>
    </physiologicalReaction>
</comment>
<comment type="catalytic activity">
    <reaction evidence="45">
        <text>butanoyl-[ACP] + malonyl-[ACP] + H(+) = 3-oxohexanoyl-[ACP] + holo-[ACP] + CO2</text>
        <dbReference type="Rhea" id="RHEA:41820"/>
        <dbReference type="Rhea" id="RHEA-COMP:9623"/>
        <dbReference type="Rhea" id="RHEA-COMP:9628"/>
        <dbReference type="Rhea" id="RHEA-COMP:9629"/>
        <dbReference type="Rhea" id="RHEA-COMP:9685"/>
        <dbReference type="ChEBI" id="CHEBI:15378"/>
        <dbReference type="ChEBI" id="CHEBI:16526"/>
        <dbReference type="ChEBI" id="CHEBI:64479"/>
        <dbReference type="ChEBI" id="CHEBI:78449"/>
        <dbReference type="ChEBI" id="CHEBI:78454"/>
        <dbReference type="ChEBI" id="CHEBI:78456"/>
    </reaction>
    <physiologicalReaction direction="left-to-right" evidence="45">
        <dbReference type="Rhea" id="RHEA:41821"/>
    </physiologicalReaction>
</comment>
<dbReference type="Gene3D" id="3.10.129.110">
    <property type="entry name" value="Polyketide synthase dehydratase"/>
    <property type="match status" value="1"/>
</dbReference>
<dbReference type="InterPro" id="IPR029058">
    <property type="entry name" value="AB_hydrolase_fold"/>
</dbReference>
<evidence type="ECO:0000256" key="12">
    <source>
        <dbReference type="ARBA" id="ARBA00023394"/>
    </source>
</evidence>
<comment type="catalytic activity">
    <reaction evidence="39">
        <text>(2E)-octadecenoyl-[ACP] + NADPH + H(+) = octadecanoyl-[ACP] + NADP(+)</text>
        <dbReference type="Rhea" id="RHEA:41928"/>
        <dbReference type="Rhea" id="RHEA-COMP:9655"/>
        <dbReference type="Rhea" id="RHEA-COMP:9656"/>
        <dbReference type="ChEBI" id="CHEBI:15378"/>
        <dbReference type="ChEBI" id="CHEBI:57783"/>
        <dbReference type="ChEBI" id="CHEBI:58349"/>
        <dbReference type="ChEBI" id="CHEBI:78489"/>
        <dbReference type="ChEBI" id="CHEBI:78495"/>
    </reaction>
    <physiologicalReaction direction="left-to-right" evidence="39">
        <dbReference type="Rhea" id="RHEA:41929"/>
    </physiologicalReaction>
</comment>
<feature type="region of interest" description="C-terminal hotdog fold" evidence="48">
    <location>
        <begin position="996"/>
        <end position="1119"/>
    </location>
</feature>
<evidence type="ECO:0000256" key="9">
    <source>
        <dbReference type="ARBA" id="ARBA00023351"/>
    </source>
</evidence>
<dbReference type="InterPro" id="IPR011032">
    <property type="entry name" value="GroES-like_sf"/>
</dbReference>
<comment type="catalytic activity">
    <reaction evidence="26">
        <text>(2E)-hexenoyl-[ACP] + NADPH + H(+) = hexanoyl-[ACP] + NADP(+)</text>
        <dbReference type="Rhea" id="RHEA:41832"/>
        <dbReference type="Rhea" id="RHEA-COMP:9631"/>
        <dbReference type="Rhea" id="RHEA-COMP:9632"/>
        <dbReference type="ChEBI" id="CHEBI:15378"/>
        <dbReference type="ChEBI" id="CHEBI:57783"/>
        <dbReference type="ChEBI" id="CHEBI:58349"/>
        <dbReference type="ChEBI" id="CHEBI:78458"/>
        <dbReference type="ChEBI" id="CHEBI:78459"/>
    </reaction>
    <physiologicalReaction direction="left-to-right" evidence="26">
        <dbReference type="Rhea" id="RHEA:41833"/>
    </physiologicalReaction>
</comment>
<dbReference type="Gene3D" id="3.90.180.10">
    <property type="entry name" value="Medium-chain alcohol dehydrogenases, catalytic domain"/>
    <property type="match status" value="1"/>
</dbReference>
<dbReference type="PANTHER" id="PTHR43775">
    <property type="entry name" value="FATTY ACID SYNTHASE"/>
    <property type="match status" value="1"/>
</dbReference>
<evidence type="ECO:0000256" key="6">
    <source>
        <dbReference type="ARBA" id="ARBA00022898"/>
    </source>
</evidence>
<evidence type="ECO:0000256" key="21">
    <source>
        <dbReference type="ARBA" id="ARBA00047440"/>
    </source>
</evidence>
<dbReference type="GO" id="GO:0006633">
    <property type="term" value="P:fatty acid biosynthetic process"/>
    <property type="evidence" value="ECO:0007669"/>
    <property type="project" value="UniProtKB-UniPathway"/>
</dbReference>
<comment type="catalytic activity">
    <reaction evidence="31">
        <text>tetradecanoyl-[ACP] + H2O = tetradecanoate + holo-[ACP] + H(+)</text>
        <dbReference type="Rhea" id="RHEA:30123"/>
        <dbReference type="Rhea" id="RHEA-COMP:9648"/>
        <dbReference type="Rhea" id="RHEA-COMP:9685"/>
        <dbReference type="ChEBI" id="CHEBI:15377"/>
        <dbReference type="ChEBI" id="CHEBI:15378"/>
        <dbReference type="ChEBI" id="CHEBI:30807"/>
        <dbReference type="ChEBI" id="CHEBI:64479"/>
        <dbReference type="ChEBI" id="CHEBI:78477"/>
        <dbReference type="EC" id="3.1.2.14"/>
    </reaction>
    <physiologicalReaction direction="left-to-right" evidence="31">
        <dbReference type="Rhea" id="RHEA:30124"/>
    </physiologicalReaction>
</comment>
<dbReference type="InterPro" id="IPR020841">
    <property type="entry name" value="PKS_Beta-ketoAc_synthase_dom"/>
</dbReference>
<keyword evidence="6" id="KW-0663">Pyridoxal phosphate</keyword>
<evidence type="ECO:0000256" key="22">
    <source>
        <dbReference type="ARBA" id="ARBA00047451"/>
    </source>
</evidence>
<dbReference type="InterPro" id="IPR018201">
    <property type="entry name" value="Ketoacyl_synth_AS"/>
</dbReference>
<evidence type="ECO:0000256" key="46">
    <source>
        <dbReference type="ARBA" id="ARBA00049521"/>
    </source>
</evidence>
<sequence length="2422" mass="268567">MHTHSTVARPLPLSGEEVVISGISGCYPESGNVREFQENLFNKVDMITDDDRRWKADNSGVPHRTGKVPVVNKFDAAFFGSSALQAKALDPQNRLLMEKTCEALLDAGINPTHLKGKNVGVFIGMSFVEAERAWQFESPLPDGISYTHTARGLIASRISRFYGINGPCHIVDTACSSSMYAFDCALKAIHDGRCDSAFICTTTLCLLQNPSFHFWRLGVINSEGKCKCFDNEGNGYARSETVVAFYVQKAKDAKRVYASVVHIKTNCDGYKEQGITFPSAKIQGRLLEDFYQECSVDPTSVHFVEAHATGTKVGDPEEISALDKVFCKGRKEPLLIGSVKSNMGHTEPGSALVSMTKVLITMETGFIPPNINFNSPREGVEALETGRMKVVTDKHPYDKSLIAVNSFGFGGANGHCLLRRNEKVKQNGGVPEDPLPRLVLVAGRVKESVEVTLRDFENRPVDAEYVYLMNDLHSSEIPGFLYRGYSLLTEDNKKPRNIQRHAAEHKRPVWFVFPGLCSLHSGMGKSLMQIPTFSEAISKCEKTLKEFGVNVKDIITSDDPNIFNNIVNCFVGNAAYQVGLVDIIKKVGIEPDGLIGYSVGELGCSYMDGSLTAQQVMLVAYYQGYALAQTKTLKGLMVTVGLGAEKLRRICPSGIEIVCHNGPNNCTLAGPVDKIEKFVKMLQTQGHSVKVVNSANTFFHNTCASACTASLLRSLQKVIPNPKPRSPFWKSSSVPESAWHSPKATFSSAEYHTNVLSSAVLFEEASRHIPDDAITIEITPNGQQLNIQSRSLFKQIQNVALTKENHPDAVQNLFSSLGELFILGLHPAVNNLYPIVSYPVSRGTPMISPLIKWEHSQDWFVYNVLNKCFVKSRERTVKINLGDLEMAYLGGHVIDGRVLYPAMGYVVLVWECMAFINSLAYEDMDVVFDNLQFHRATNLPKEGHVVFGIAIQKETGRFEISESGASVVTGTIRVPNDISREWLELDPPQDVTGEDDVDFSSRDIYKELRLRGYNYQGQFRSIVSANAAGSKGKIRWFDNWVAHMDNMLQMQILQEDTRGLFVPISIGKLTINTSKHHALLSDLKKEMEQPEIPVYVHKDMNIIRSGGVEIRALIASAITKRKPLGEPVVEKHLFVPCIEPDQLDVKDALRVCVHMMLENVIGIRVKAVEVYNEDAAPLSPELAVILGDLPLIQADITLLANQPLQDIEPVGFKINNSVLSEEEKCLLVIVSNTMDNNELLETALKVIAEGGFILVRERSDFQSSLFTKQHGIEAVFVKSVDNEKLVLFRKTAVDSPSVIIKICSSNYDWLPKVQAAVASSSKQSILLVAQNDPLCGILGLVNCILKESNGHDVRCMFILDESAPTFDVKLPFYQRQLDKNLAINIYCNRHWGTYRHLPIKDFPLVKVPNAYVNVTTRGDLSSLTWIQGKRVCDIPESERVHVYYSALNFKDVMTATGKIPLEVAAKFRLSQDNVQGLEYSGRDVNGRRVMGMVGGGATATMLHADKNLMWNVPDHWTLEDAATVPVVYGTAYFALLMCGDMKKGESILIHAGSGGVGMAAIHICLHAGCTVFTTVGTNEKREFIKKKFPQLTDEYIGNSRDTSFEQLVMQQTNGRGVDLVLNSLAEEKLQASLRCLAVGGRFLEIGKADLSKNNPIPMEIILKGVSFHGIGLDYYFWATHKEKHALNDILTEGIKSGAVQPLTRTVFLGTEVEQAFRYMAAGKHIGKVLLKITTEEPEKIIRPVPKVVEARAHYHCIPDSSYIIAGGLGGFGLELADWLVLRGARKLILTTHSGLKNGYQSSRIRVWRSYGVEVLILRDDITTESGVKSLLMKATDLGPVAAIFNLAVELRDAILENQSEDDFVASAKPKAIATLNLDKWSRKLCPELRNFVVFSSVSCGRGNAGQTNYGMSNSVMERICEARVKDGLPGLAIQWGAVGDVGLVANMQEENTDIVIGGTLPQRISSCLEELGMFMTQSHPVVASMVVAEKRLGGDGSGTIKERVSNIMDIRDLKNISLHSTLAELGMDSMMAVEIKQCLEREFAIYLTPPEIRSLTFTRLAELSEVKKEEEKLVKEEEKTVKEEGKTVKEEERTVKEEERTVKEEERTVKEEERTVKEEEKTMKKGVIPSRVALEGLELAARVLGDEEESKKIILRLPSIVQAENSTPMLIMFPGIEGVGSVLAPLAKNLQYQPICIQYAFNSLGTTVKKMADSFMEDVINHIDQPFFNLLGYSFGGLLALEIVLQLEEKGLTGNLFLVDSSPDFLQTFVKILYGTGKDETQIQIIKIFFKGFAKEKPTLEAVEKLAEEVAQLKNYPDRLKYMVDAAGNTQYSKVFQMALGTAVYKRLKAIQQYNWFSEKKIQSKVILIRTEAQVVPSDDYGLSKICNQKVEVHCIPGNHVTILDSQETANIINEHVKLCSN</sequence>
<dbReference type="InterPro" id="IPR016036">
    <property type="entry name" value="Malonyl_transacylase_ACP-bd"/>
</dbReference>
<dbReference type="SUPFAM" id="SSF53474">
    <property type="entry name" value="alpha/beta-Hydrolases"/>
    <property type="match status" value="1"/>
</dbReference>
<dbReference type="SMART" id="SM00829">
    <property type="entry name" value="PKS_ER"/>
    <property type="match status" value="1"/>
</dbReference>
<dbReference type="PROSITE" id="PS52004">
    <property type="entry name" value="KS3_2"/>
    <property type="match status" value="1"/>
</dbReference>
<dbReference type="Gene3D" id="3.40.47.10">
    <property type="match status" value="1"/>
</dbReference>
<reference evidence="53" key="1">
    <citation type="journal article" date="2019" name="Insect Biochem. Mol. Biol.">
        <title>BgFas1: A fatty acid synthase gene required for both hydrocarbon and cuticular fatty acid biosynthesis in the German cockroach, Blattella germanica (L.).</title>
        <authorList>
            <person name="Pei X.J."/>
            <person name="Chen N."/>
            <person name="Bai Y."/>
            <person name="Qiao J.W."/>
            <person name="Li S."/>
            <person name="Fan Y.L."/>
            <person name="Liu T.X."/>
        </authorList>
    </citation>
    <scope>NUCLEOTIDE SEQUENCE</scope>
</reference>
<dbReference type="InterPro" id="IPR014031">
    <property type="entry name" value="Ketoacyl_synth_C"/>
</dbReference>
<keyword evidence="3" id="KW-0597">Phosphoprotein</keyword>
<evidence type="ECO:0000256" key="42">
    <source>
        <dbReference type="ARBA" id="ARBA00049263"/>
    </source>
</evidence>
<comment type="catalytic activity">
    <reaction evidence="20">
        <text>a (3R)-hydroxyacyl-[ACP] + NADP(+) = a 3-oxoacyl-[ACP] + NADPH + H(+)</text>
        <dbReference type="Rhea" id="RHEA:17397"/>
        <dbReference type="Rhea" id="RHEA-COMP:9916"/>
        <dbReference type="Rhea" id="RHEA-COMP:9945"/>
        <dbReference type="ChEBI" id="CHEBI:15378"/>
        <dbReference type="ChEBI" id="CHEBI:57783"/>
        <dbReference type="ChEBI" id="CHEBI:58349"/>
        <dbReference type="ChEBI" id="CHEBI:78776"/>
        <dbReference type="ChEBI" id="CHEBI:78827"/>
        <dbReference type="EC" id="1.1.1.100"/>
    </reaction>
    <physiologicalReaction direction="right-to-left" evidence="20">
        <dbReference type="Rhea" id="RHEA:17399"/>
    </physiologicalReaction>
</comment>
<feature type="domain" description="PKS/mFAS DH" evidence="52">
    <location>
        <begin position="855"/>
        <end position="1119"/>
    </location>
</feature>
<accession>A0A5B7QWZ6</accession>
<keyword evidence="2" id="KW-0596">Phosphopantetheine</keyword>
<dbReference type="InterPro" id="IPR057326">
    <property type="entry name" value="KR_dom"/>
</dbReference>
<dbReference type="SUPFAM" id="SSF55048">
    <property type="entry name" value="Probable ACP-binding domain of malonyl-CoA ACP transacylase"/>
    <property type="match status" value="1"/>
</dbReference>
<evidence type="ECO:0000256" key="24">
    <source>
        <dbReference type="ARBA" id="ARBA00047578"/>
    </source>
</evidence>
<dbReference type="PROSITE" id="PS00606">
    <property type="entry name" value="KS3_1"/>
    <property type="match status" value="1"/>
</dbReference>
<comment type="catalytic activity">
    <reaction evidence="43">
        <text>3-oxohexadecanoyl-[ACP] + NADPH + H(+) = (3R)-hydroxyhexadecanoyl-[ACP] + NADP(+)</text>
        <dbReference type="Rhea" id="RHEA:41904"/>
        <dbReference type="Rhea" id="RHEA-COMP:9649"/>
        <dbReference type="Rhea" id="RHEA-COMP:9650"/>
        <dbReference type="ChEBI" id="CHEBI:15378"/>
        <dbReference type="ChEBI" id="CHEBI:57783"/>
        <dbReference type="ChEBI" id="CHEBI:58349"/>
        <dbReference type="ChEBI" id="CHEBI:78478"/>
        <dbReference type="ChEBI" id="CHEBI:78480"/>
    </reaction>
    <physiologicalReaction direction="left-to-right" evidence="43">
        <dbReference type="Rhea" id="RHEA:41905"/>
    </physiologicalReaction>
</comment>
<evidence type="ECO:0000259" key="50">
    <source>
        <dbReference type="PROSITE" id="PS50075"/>
    </source>
</evidence>
<dbReference type="InterPro" id="IPR016039">
    <property type="entry name" value="Thiolase-like"/>
</dbReference>
<dbReference type="SUPFAM" id="SSF47336">
    <property type="entry name" value="ACP-like"/>
    <property type="match status" value="1"/>
</dbReference>
<dbReference type="PANTHER" id="PTHR43775:SF23">
    <property type="entry name" value="FATTY ACID SYNTHASE 3"/>
    <property type="match status" value="1"/>
</dbReference>
<feature type="region of interest" description="N-terminal hotdog fold" evidence="48">
    <location>
        <begin position="855"/>
        <end position="981"/>
    </location>
</feature>
<dbReference type="PROSITE" id="PS52019">
    <property type="entry name" value="PKS_MFAS_DH"/>
    <property type="match status" value="1"/>
</dbReference>
<evidence type="ECO:0000256" key="45">
    <source>
        <dbReference type="ARBA" id="ARBA00049449"/>
    </source>
</evidence>
<comment type="catalytic activity">
    <reaction evidence="40">
        <text>decanoyl-[ACP] + malonyl-[ACP] + H(+) = 3-oxododecanoyl-[ACP] + holo-[ACP] + CO2</text>
        <dbReference type="Rhea" id="RHEA:41868"/>
        <dbReference type="Rhea" id="RHEA-COMP:9623"/>
        <dbReference type="Rhea" id="RHEA-COMP:9640"/>
        <dbReference type="Rhea" id="RHEA-COMP:9641"/>
        <dbReference type="Rhea" id="RHEA-COMP:9685"/>
        <dbReference type="ChEBI" id="CHEBI:15378"/>
        <dbReference type="ChEBI" id="CHEBI:16526"/>
        <dbReference type="ChEBI" id="CHEBI:64479"/>
        <dbReference type="ChEBI" id="CHEBI:78449"/>
        <dbReference type="ChEBI" id="CHEBI:78468"/>
        <dbReference type="ChEBI" id="CHEBI:78469"/>
    </reaction>
    <physiologicalReaction direction="left-to-right" evidence="40">
        <dbReference type="Rhea" id="RHEA:41869"/>
    </physiologicalReaction>
</comment>
<protein>
    <submittedName>
        <fullName evidence="53">Fatty acid synthase 7</fullName>
    </submittedName>
</protein>
<dbReference type="Pfam" id="PF08659">
    <property type="entry name" value="KR"/>
    <property type="match status" value="1"/>
</dbReference>
<comment type="catalytic activity">
    <reaction evidence="25">
        <text>(2E)-hexadecenoyl-[ACP] + NADPH + H(+) = hexadecanoyl-[ACP] + NADP(+)</text>
        <dbReference type="Rhea" id="RHEA:41912"/>
        <dbReference type="Rhea" id="RHEA-COMP:9651"/>
        <dbReference type="Rhea" id="RHEA-COMP:9652"/>
        <dbReference type="ChEBI" id="CHEBI:15378"/>
        <dbReference type="ChEBI" id="CHEBI:57783"/>
        <dbReference type="ChEBI" id="CHEBI:58349"/>
        <dbReference type="ChEBI" id="CHEBI:78481"/>
        <dbReference type="ChEBI" id="CHEBI:78483"/>
    </reaction>
    <physiologicalReaction direction="left-to-right" evidence="25">
        <dbReference type="Rhea" id="RHEA:41913"/>
    </physiologicalReaction>
</comment>
<dbReference type="UniPathway" id="UPA00094"/>
<dbReference type="InterPro" id="IPR042104">
    <property type="entry name" value="PKS_dehydratase_sf"/>
</dbReference>
<evidence type="ECO:0000256" key="41">
    <source>
        <dbReference type="ARBA" id="ARBA00049171"/>
    </source>
</evidence>
<dbReference type="InterPro" id="IPR020843">
    <property type="entry name" value="ER"/>
</dbReference>
<name>A0A5B7QWZ6_BLAGE</name>
<comment type="pathway">
    <text evidence="1">Lipid metabolism.</text>
</comment>
<organism evidence="53">
    <name type="scientific">Blattella germanica</name>
    <name type="common">German cockroach</name>
    <name type="synonym">Blatta germanica</name>
    <dbReference type="NCBI Taxonomy" id="6973"/>
    <lineage>
        <taxon>Eukaryota</taxon>
        <taxon>Metazoa</taxon>
        <taxon>Ecdysozoa</taxon>
        <taxon>Arthropoda</taxon>
        <taxon>Hexapoda</taxon>
        <taxon>Insecta</taxon>
        <taxon>Pterygota</taxon>
        <taxon>Neoptera</taxon>
        <taxon>Polyneoptera</taxon>
        <taxon>Dictyoptera</taxon>
        <taxon>Blattodea</taxon>
        <taxon>Blaberoidea</taxon>
        <taxon>Blattellidae</taxon>
        <taxon>Blattella</taxon>
    </lineage>
</organism>
<comment type="catalytic activity">
    <reaction evidence="37">
        <text>hexadecanoyl-[ACP] + H2O = hexadecanoate + holo-[ACP] + H(+)</text>
        <dbReference type="Rhea" id="RHEA:41932"/>
        <dbReference type="Rhea" id="RHEA-COMP:9652"/>
        <dbReference type="Rhea" id="RHEA-COMP:9685"/>
        <dbReference type="ChEBI" id="CHEBI:7896"/>
        <dbReference type="ChEBI" id="CHEBI:15377"/>
        <dbReference type="ChEBI" id="CHEBI:15378"/>
        <dbReference type="ChEBI" id="CHEBI:64479"/>
        <dbReference type="ChEBI" id="CHEBI:78483"/>
        <dbReference type="EC" id="3.1.2.14"/>
    </reaction>
    <physiologicalReaction direction="left-to-right" evidence="37">
        <dbReference type="Rhea" id="RHEA:41933"/>
    </physiologicalReaction>
</comment>
<dbReference type="CDD" id="cd05195">
    <property type="entry name" value="enoyl_red"/>
    <property type="match status" value="1"/>
</dbReference>
<evidence type="ECO:0000256" key="32">
    <source>
        <dbReference type="ARBA" id="ARBA00048420"/>
    </source>
</evidence>
<comment type="catalytic activity">
    <reaction evidence="18">
        <text>3-oxooctadecanoyl-[ACP] + NADPH + H(+) = (3R)-hydroxyoctadecanoyl-[ACP] + NADP(+)</text>
        <dbReference type="Rhea" id="RHEA:41920"/>
        <dbReference type="Rhea" id="RHEA-COMP:9653"/>
        <dbReference type="Rhea" id="RHEA-COMP:9654"/>
        <dbReference type="ChEBI" id="CHEBI:15378"/>
        <dbReference type="ChEBI" id="CHEBI:57783"/>
        <dbReference type="ChEBI" id="CHEBI:58349"/>
        <dbReference type="ChEBI" id="CHEBI:78487"/>
        <dbReference type="ChEBI" id="CHEBI:78488"/>
    </reaction>
    <physiologicalReaction direction="left-to-right" evidence="18">
        <dbReference type="Rhea" id="RHEA:41921"/>
    </physiologicalReaction>
</comment>
<comment type="catalytic activity">
    <reaction evidence="12">
        <text>a (3R)-hydroxyacyl-[ACP] = a (2E)-enoyl-[ACP] + H2O</text>
        <dbReference type="Rhea" id="RHEA:13097"/>
        <dbReference type="Rhea" id="RHEA-COMP:9925"/>
        <dbReference type="Rhea" id="RHEA-COMP:9945"/>
        <dbReference type="ChEBI" id="CHEBI:15377"/>
        <dbReference type="ChEBI" id="CHEBI:78784"/>
        <dbReference type="ChEBI" id="CHEBI:78827"/>
        <dbReference type="EC" id="4.2.1.59"/>
    </reaction>
    <physiologicalReaction direction="left-to-right" evidence="12">
        <dbReference type="Rhea" id="RHEA:13098"/>
    </physiologicalReaction>
</comment>
<feature type="domain" description="Carrier" evidence="50">
    <location>
        <begin position="1994"/>
        <end position="2071"/>
    </location>
</feature>
<dbReference type="GO" id="GO:0141148">
    <property type="term" value="F:enoyl-[acyl-carrier-protein] reductase (NADPH) activity"/>
    <property type="evidence" value="ECO:0007669"/>
    <property type="project" value="UniProtKB-EC"/>
</dbReference>
<evidence type="ECO:0000256" key="27">
    <source>
        <dbReference type="ARBA" id="ARBA00047953"/>
    </source>
</evidence>
<dbReference type="SUPFAM" id="SSF52151">
    <property type="entry name" value="FabD/lysophospholipase-like"/>
    <property type="match status" value="1"/>
</dbReference>
<dbReference type="PROSITE" id="PS50075">
    <property type="entry name" value="CARRIER"/>
    <property type="match status" value="1"/>
</dbReference>
<evidence type="ECO:0000256" key="39">
    <source>
        <dbReference type="ARBA" id="ARBA00049019"/>
    </source>
</evidence>
<evidence type="ECO:0000256" key="3">
    <source>
        <dbReference type="ARBA" id="ARBA00022553"/>
    </source>
</evidence>
<comment type="catalytic activity">
    <reaction evidence="19">
        <text>hexanoyl-[ACP] + malonyl-[ACP] + H(+) = 3-oxooctanoyl-[ACP] + holo-[ACP] + CO2</text>
        <dbReference type="Rhea" id="RHEA:41836"/>
        <dbReference type="Rhea" id="RHEA-COMP:9623"/>
        <dbReference type="Rhea" id="RHEA-COMP:9632"/>
        <dbReference type="Rhea" id="RHEA-COMP:9633"/>
        <dbReference type="Rhea" id="RHEA-COMP:9685"/>
        <dbReference type="ChEBI" id="CHEBI:15378"/>
        <dbReference type="ChEBI" id="CHEBI:16526"/>
        <dbReference type="ChEBI" id="CHEBI:64479"/>
        <dbReference type="ChEBI" id="CHEBI:78449"/>
        <dbReference type="ChEBI" id="CHEBI:78459"/>
        <dbReference type="ChEBI" id="CHEBI:78460"/>
    </reaction>
    <physiologicalReaction direction="left-to-right" evidence="19">
        <dbReference type="Rhea" id="RHEA:41837"/>
    </physiologicalReaction>
</comment>
<comment type="catalytic activity">
    <reaction evidence="16">
        <text>(3R)-hydroxybutanoyl-[ACP] = (2E)-butenoyl-[ACP] + H2O</text>
        <dbReference type="Rhea" id="RHEA:41808"/>
        <dbReference type="Rhea" id="RHEA-COMP:9626"/>
        <dbReference type="Rhea" id="RHEA-COMP:9627"/>
        <dbReference type="ChEBI" id="CHEBI:15377"/>
        <dbReference type="ChEBI" id="CHEBI:78451"/>
        <dbReference type="ChEBI" id="CHEBI:78453"/>
    </reaction>
    <physiologicalReaction direction="left-to-right" evidence="16">
        <dbReference type="Rhea" id="RHEA:41809"/>
    </physiologicalReaction>
</comment>
<dbReference type="InterPro" id="IPR036736">
    <property type="entry name" value="ACP-like_sf"/>
</dbReference>
<evidence type="ECO:0000256" key="35">
    <source>
        <dbReference type="ARBA" id="ARBA00048650"/>
    </source>
</evidence>
<dbReference type="GO" id="GO:0004316">
    <property type="term" value="F:3-oxoacyl-[acyl-carrier-protein] reductase (NADPH) activity"/>
    <property type="evidence" value="ECO:0007669"/>
    <property type="project" value="UniProtKB-EC"/>
</dbReference>
<comment type="catalytic activity">
    <reaction evidence="24">
        <text>dodecanoyl-[ACP] + malonyl-[ACP] + H(+) = 3-oxotetradecanoyl-[ACP] + holo-[ACP] + CO2</text>
        <dbReference type="Rhea" id="RHEA:41884"/>
        <dbReference type="Rhea" id="RHEA-COMP:9623"/>
        <dbReference type="Rhea" id="RHEA-COMP:9644"/>
        <dbReference type="Rhea" id="RHEA-COMP:9645"/>
        <dbReference type="Rhea" id="RHEA-COMP:9685"/>
        <dbReference type="ChEBI" id="CHEBI:15378"/>
        <dbReference type="ChEBI" id="CHEBI:16526"/>
        <dbReference type="ChEBI" id="CHEBI:64479"/>
        <dbReference type="ChEBI" id="CHEBI:65264"/>
        <dbReference type="ChEBI" id="CHEBI:78449"/>
        <dbReference type="ChEBI" id="CHEBI:78473"/>
    </reaction>
    <physiologicalReaction direction="left-to-right" evidence="24">
        <dbReference type="Rhea" id="RHEA:41885"/>
    </physiologicalReaction>
</comment>
<evidence type="ECO:0000256" key="36">
    <source>
        <dbReference type="ARBA" id="ARBA00048691"/>
    </source>
</evidence>
<evidence type="ECO:0000313" key="53">
    <source>
        <dbReference type="EMBL" id="QCW07587.1"/>
    </source>
</evidence>
<evidence type="ECO:0000256" key="23">
    <source>
        <dbReference type="ARBA" id="ARBA00047500"/>
    </source>
</evidence>
<comment type="catalytic activity">
    <reaction evidence="13">
        <text>(3R)-hydroxytetradecanoyl-[ACP] = (2E)-tetradecenoyl-[ACP] + H2O</text>
        <dbReference type="Rhea" id="RHEA:41892"/>
        <dbReference type="Rhea" id="RHEA-COMP:9646"/>
        <dbReference type="Rhea" id="RHEA-COMP:9647"/>
        <dbReference type="ChEBI" id="CHEBI:15377"/>
        <dbReference type="ChEBI" id="CHEBI:78474"/>
        <dbReference type="ChEBI" id="CHEBI:78475"/>
    </reaction>
    <physiologicalReaction direction="left-to-right" evidence="13">
        <dbReference type="Rhea" id="RHEA:41893"/>
    </physiologicalReaction>
</comment>
<evidence type="ECO:0000256" key="49">
    <source>
        <dbReference type="SAM" id="MobiDB-lite"/>
    </source>
</evidence>
<dbReference type="SMART" id="SM00822">
    <property type="entry name" value="PKS_KR"/>
    <property type="match status" value="1"/>
</dbReference>
<dbReference type="Gene3D" id="3.40.50.1820">
    <property type="entry name" value="alpha/beta hydrolase"/>
    <property type="match status" value="1"/>
</dbReference>
<comment type="catalytic activity">
    <reaction evidence="29">
        <text>hexadecanoyl-[ACP] + malonyl-[ACP] + H(+) = 3-oxooctadecanoyl-[ACP] + holo-[ACP] + CO2</text>
        <dbReference type="Rhea" id="RHEA:41916"/>
        <dbReference type="Rhea" id="RHEA-COMP:9623"/>
        <dbReference type="Rhea" id="RHEA-COMP:9652"/>
        <dbReference type="Rhea" id="RHEA-COMP:9653"/>
        <dbReference type="Rhea" id="RHEA-COMP:9685"/>
        <dbReference type="ChEBI" id="CHEBI:15378"/>
        <dbReference type="ChEBI" id="CHEBI:16526"/>
        <dbReference type="ChEBI" id="CHEBI:64479"/>
        <dbReference type="ChEBI" id="CHEBI:78449"/>
        <dbReference type="ChEBI" id="CHEBI:78483"/>
        <dbReference type="ChEBI" id="CHEBI:78487"/>
    </reaction>
    <physiologicalReaction direction="left-to-right" evidence="29">
        <dbReference type="Rhea" id="RHEA:41917"/>
    </physiologicalReaction>
</comment>
<feature type="active site" description="Proton acceptor; for dehydratase activity" evidence="48">
    <location>
        <position position="892"/>
    </location>
</feature>
<comment type="catalytic activity">
    <reaction evidence="32">
        <text>(2E)-octenoyl-[ACP] + NADPH + H(+) = octanoyl-[ACP] + NADP(+)</text>
        <dbReference type="Rhea" id="RHEA:41848"/>
        <dbReference type="Rhea" id="RHEA-COMP:9635"/>
        <dbReference type="Rhea" id="RHEA-COMP:9636"/>
        <dbReference type="ChEBI" id="CHEBI:15378"/>
        <dbReference type="ChEBI" id="CHEBI:57783"/>
        <dbReference type="ChEBI" id="CHEBI:58349"/>
        <dbReference type="ChEBI" id="CHEBI:78462"/>
        <dbReference type="ChEBI" id="CHEBI:78463"/>
    </reaction>
    <physiologicalReaction direction="left-to-right" evidence="32">
        <dbReference type="Rhea" id="RHEA:41849"/>
    </physiologicalReaction>
</comment>
<evidence type="ECO:0000256" key="30">
    <source>
        <dbReference type="ARBA" id="ARBA00048281"/>
    </source>
</evidence>
<dbReference type="InterPro" id="IPR014043">
    <property type="entry name" value="Acyl_transferase_dom"/>
</dbReference>
<evidence type="ECO:0000256" key="31">
    <source>
        <dbReference type="ARBA" id="ARBA00048289"/>
    </source>
</evidence>
<dbReference type="Pfam" id="PF21149">
    <property type="entry name" value="FAS_pseudo-KR"/>
    <property type="match status" value="1"/>
</dbReference>
<evidence type="ECO:0000256" key="33">
    <source>
        <dbReference type="ARBA" id="ARBA00048506"/>
    </source>
</evidence>
<evidence type="ECO:0000256" key="17">
    <source>
        <dbReference type="ARBA" id="ARBA00023442"/>
    </source>
</evidence>
<evidence type="ECO:0000256" key="43">
    <source>
        <dbReference type="ARBA" id="ARBA00049414"/>
    </source>
</evidence>
<evidence type="ECO:0000256" key="19">
    <source>
        <dbReference type="ARBA" id="ARBA00047394"/>
    </source>
</evidence>
<comment type="function">
    <text evidence="17">Fatty acid synthetase is a multifunctional enzyme that catalyzes the de novo biosynthesis of long-chain saturated fatty acids starting from acetyl-CoA and malonyl-CoA in the presence of NADPH. This multifunctional protein contains 7 catalytic activities and a site for the binding of the prosthetic group 4'-phosphopantetheine of the acyl carrier protein ([ACP]) domain.</text>
</comment>
<dbReference type="InterPro" id="IPR036291">
    <property type="entry name" value="NAD(P)-bd_dom_sf"/>
</dbReference>
<dbReference type="InterPro" id="IPR049391">
    <property type="entry name" value="FAS_pseudo-KR"/>
</dbReference>
<dbReference type="InterPro" id="IPR032821">
    <property type="entry name" value="PKS_assoc"/>
</dbReference>
<evidence type="ECO:0000256" key="10">
    <source>
        <dbReference type="ARBA" id="ARBA00023373"/>
    </source>
</evidence>
<dbReference type="Pfam" id="PF00550">
    <property type="entry name" value="PP-binding"/>
    <property type="match status" value="1"/>
</dbReference>
<comment type="catalytic activity">
    <reaction evidence="21">
        <text>3-oxodecanoyl-[ACP] + NADPH + H(+) = (3R)-hydroxydecanoyl-[ACP] + NADP(+)</text>
        <dbReference type="Rhea" id="RHEA:41856"/>
        <dbReference type="Rhea" id="RHEA-COMP:9637"/>
        <dbReference type="Rhea" id="RHEA-COMP:9638"/>
        <dbReference type="ChEBI" id="CHEBI:15378"/>
        <dbReference type="ChEBI" id="CHEBI:57783"/>
        <dbReference type="ChEBI" id="CHEBI:58349"/>
        <dbReference type="ChEBI" id="CHEBI:78464"/>
        <dbReference type="ChEBI" id="CHEBI:78466"/>
    </reaction>
    <physiologicalReaction direction="left-to-right" evidence="21">
        <dbReference type="Rhea" id="RHEA:41857"/>
    </physiologicalReaction>
</comment>
<dbReference type="CDD" id="cd00833">
    <property type="entry name" value="PKS"/>
    <property type="match status" value="1"/>
</dbReference>
<comment type="catalytic activity">
    <reaction evidence="15">
        <text>(3R)-hydroxyhexadecanoyl-[ACP] = (2E)-hexadecenoyl-[ACP] + H2O</text>
        <dbReference type="Rhea" id="RHEA:41908"/>
        <dbReference type="Rhea" id="RHEA-COMP:9650"/>
        <dbReference type="Rhea" id="RHEA-COMP:9651"/>
        <dbReference type="ChEBI" id="CHEBI:15377"/>
        <dbReference type="ChEBI" id="CHEBI:78480"/>
        <dbReference type="ChEBI" id="CHEBI:78481"/>
    </reaction>
    <physiologicalReaction direction="left-to-right" evidence="15">
        <dbReference type="Rhea" id="RHEA:41909"/>
    </physiologicalReaction>
</comment>
<evidence type="ECO:0000256" key="44">
    <source>
        <dbReference type="ARBA" id="ARBA00049422"/>
    </source>
</evidence>
<dbReference type="Gene3D" id="3.40.50.720">
    <property type="entry name" value="NAD(P)-binding Rossmann-like Domain"/>
    <property type="match status" value="1"/>
</dbReference>
<comment type="catalytic activity">
    <reaction evidence="33">
        <text>a fatty acyl-[ACP] + malonyl-[ACP] + H(+) = a 3-oxoacyl-[ACP] + holo-[ACP] + CO2</text>
        <dbReference type="Rhea" id="RHEA:22836"/>
        <dbReference type="Rhea" id="RHEA-COMP:9623"/>
        <dbReference type="Rhea" id="RHEA-COMP:9685"/>
        <dbReference type="Rhea" id="RHEA-COMP:9916"/>
        <dbReference type="Rhea" id="RHEA-COMP:14125"/>
        <dbReference type="ChEBI" id="CHEBI:15378"/>
        <dbReference type="ChEBI" id="CHEBI:16526"/>
        <dbReference type="ChEBI" id="CHEBI:64479"/>
        <dbReference type="ChEBI" id="CHEBI:78449"/>
        <dbReference type="ChEBI" id="CHEBI:78776"/>
        <dbReference type="ChEBI" id="CHEBI:138651"/>
        <dbReference type="EC" id="2.3.1.41"/>
    </reaction>
    <physiologicalReaction direction="left-to-right" evidence="33">
        <dbReference type="Rhea" id="RHEA:22837"/>
    </physiologicalReaction>
</comment>
<dbReference type="GO" id="GO:0004313">
    <property type="term" value="F:[acyl-carrier-protein] S-acetyltransferase activity"/>
    <property type="evidence" value="ECO:0007669"/>
    <property type="project" value="UniProtKB-EC"/>
</dbReference>
<keyword evidence="4" id="KW-0808">Transferase</keyword>
<evidence type="ECO:0000256" key="13">
    <source>
        <dbReference type="ARBA" id="ARBA00023398"/>
    </source>
</evidence>
<dbReference type="SUPFAM" id="SSF53901">
    <property type="entry name" value="Thiolase-like"/>
    <property type="match status" value="1"/>
</dbReference>
<comment type="catalytic activity">
    <reaction evidence="27">
        <text>3-oxobutanoyl-[ACP] + NADPH + H(+) = (3R)-hydroxybutanoyl-[ACP] + NADP(+)</text>
        <dbReference type="Rhea" id="RHEA:41804"/>
        <dbReference type="Rhea" id="RHEA-COMP:9625"/>
        <dbReference type="Rhea" id="RHEA-COMP:9626"/>
        <dbReference type="ChEBI" id="CHEBI:15378"/>
        <dbReference type="ChEBI" id="CHEBI:57783"/>
        <dbReference type="ChEBI" id="CHEBI:58349"/>
        <dbReference type="ChEBI" id="CHEBI:78450"/>
        <dbReference type="ChEBI" id="CHEBI:78451"/>
    </reaction>
    <physiologicalReaction direction="left-to-right" evidence="27">
        <dbReference type="Rhea" id="RHEA:41805"/>
    </physiologicalReaction>
</comment>
<dbReference type="InterPro" id="IPR001031">
    <property type="entry name" value="Thioesterase"/>
</dbReference>
<evidence type="ECO:0000256" key="26">
    <source>
        <dbReference type="ARBA" id="ARBA00047897"/>
    </source>
</evidence>
<comment type="catalytic activity">
    <reaction evidence="11">
        <text>(3R)-hydroxydecanoyl-[ACP] = (2E)-decenoyl-[ACP] + H2O</text>
        <dbReference type="Rhea" id="RHEA:41860"/>
        <dbReference type="Rhea" id="RHEA-COMP:9638"/>
        <dbReference type="Rhea" id="RHEA-COMP:9639"/>
        <dbReference type="ChEBI" id="CHEBI:15377"/>
        <dbReference type="ChEBI" id="CHEBI:78466"/>
        <dbReference type="ChEBI" id="CHEBI:78467"/>
    </reaction>
    <physiologicalReaction direction="left-to-right" evidence="11">
        <dbReference type="Rhea" id="RHEA:41861"/>
    </physiologicalReaction>
</comment>
<comment type="catalytic activity">
    <reaction evidence="30">
        <text>(2E)-dodecenoyl-[ACP] + NADPH + H(+) = dodecanoyl-[ACP] + NADP(+)</text>
        <dbReference type="Rhea" id="RHEA:41880"/>
        <dbReference type="Rhea" id="RHEA-COMP:9643"/>
        <dbReference type="Rhea" id="RHEA-COMP:9644"/>
        <dbReference type="ChEBI" id="CHEBI:15378"/>
        <dbReference type="ChEBI" id="CHEBI:57783"/>
        <dbReference type="ChEBI" id="CHEBI:58349"/>
        <dbReference type="ChEBI" id="CHEBI:65264"/>
        <dbReference type="ChEBI" id="CHEBI:78472"/>
    </reaction>
    <physiologicalReaction direction="left-to-right" evidence="30">
        <dbReference type="Rhea" id="RHEA:41881"/>
    </physiologicalReaction>
</comment>
<dbReference type="Pfam" id="PF00109">
    <property type="entry name" value="ketoacyl-synt"/>
    <property type="match status" value="1"/>
</dbReference>
<dbReference type="InterPro" id="IPR009081">
    <property type="entry name" value="PP-bd_ACP"/>
</dbReference>
<evidence type="ECO:0000256" key="16">
    <source>
        <dbReference type="ARBA" id="ARBA00023402"/>
    </source>
</evidence>
<dbReference type="Gene3D" id="3.30.70.3290">
    <property type="match status" value="1"/>
</dbReference>
<evidence type="ECO:0000256" key="37">
    <source>
        <dbReference type="ARBA" id="ARBA00048704"/>
    </source>
</evidence>